<keyword evidence="8 12" id="KW-1133">Transmembrane helix</keyword>
<evidence type="ECO:0000256" key="8">
    <source>
        <dbReference type="ARBA" id="ARBA00022989"/>
    </source>
</evidence>
<evidence type="ECO:0000313" key="15">
    <source>
        <dbReference type="Proteomes" id="UP000095300"/>
    </source>
</evidence>
<evidence type="ECO:0000256" key="12">
    <source>
        <dbReference type="RuleBase" id="RU367142"/>
    </source>
</evidence>
<proteinExistence type="inferred from homology"/>
<keyword evidence="7" id="KW-0809">Transit peptide</keyword>
<keyword evidence="6 12" id="KW-0653">Protein transport</keyword>
<keyword evidence="5 12" id="KW-0812">Transmembrane</keyword>
<dbReference type="InterPro" id="IPR038552">
    <property type="entry name" value="Tim21_IMS_sf"/>
</dbReference>
<dbReference type="PANTHER" id="PTHR13032:SF6">
    <property type="entry name" value="MITOCHONDRIAL IMPORT INNER MEMBRANE TRANSLOCASE SUBUNIT TIM21"/>
    <property type="match status" value="1"/>
</dbReference>
<protein>
    <recommendedName>
        <fullName evidence="3 12">Mitochondrial import inner membrane translocase subunit Tim21</fullName>
    </recommendedName>
</protein>
<evidence type="ECO:0000256" key="1">
    <source>
        <dbReference type="ARBA" id="ARBA00004304"/>
    </source>
</evidence>
<evidence type="ECO:0000256" key="13">
    <source>
        <dbReference type="SAM" id="MobiDB-lite"/>
    </source>
</evidence>
<dbReference type="Proteomes" id="UP000095300">
    <property type="component" value="Unassembled WGS sequence"/>
</dbReference>
<keyword evidence="12" id="KW-0999">Mitochondrion inner membrane</keyword>
<evidence type="ECO:0000256" key="10">
    <source>
        <dbReference type="ARBA" id="ARBA00023128"/>
    </source>
</evidence>
<dbReference type="FunFam" id="3.10.450.320:FF:000001">
    <property type="entry name" value="Mitochondrial import inner membrane translocase subunit Tim21"/>
    <property type="match status" value="1"/>
</dbReference>
<comment type="subunit">
    <text evidence="12">Component of the TIM23 complex.</text>
</comment>
<dbReference type="EnsemblMetazoa" id="SCAU007849-RB">
    <property type="protein sequence ID" value="SCAU007849-PB"/>
    <property type="gene ID" value="SCAU007849"/>
</dbReference>
<dbReference type="AlphaFoldDB" id="A0A1I8PGJ5"/>
<keyword evidence="10 12" id="KW-0496">Mitochondrion</keyword>
<sequence>MLQLLQGIRLRIYQCQKTHLRTLIQSPVLYQVRDAKKGGGGIQVRSEKDGPSQVGMHLGEKIKENTKTASYTAIILCGVGVTAVMFWAICRELFSSSSPNNIYSEALKRVIEDYRVQDAIGAPIKGYGEESRRGRRQHVAHMAFERNGIPHIRMKFYVQGLRNKATVHLETREDKSGKMEYRYLFVQLDHYPNTTIILEDNRAFEPSSASASQPQYSSANQSALSGSSLSFASFDGKK</sequence>
<dbReference type="STRING" id="35570.A0A1I8PGJ5"/>
<evidence type="ECO:0000256" key="6">
    <source>
        <dbReference type="ARBA" id="ARBA00022927"/>
    </source>
</evidence>
<keyword evidence="4 12" id="KW-0813">Transport</keyword>
<dbReference type="VEuPathDB" id="VectorBase:SCAU007849"/>
<evidence type="ECO:0000256" key="3">
    <source>
        <dbReference type="ARBA" id="ARBA00020726"/>
    </source>
</evidence>
<evidence type="ECO:0000256" key="9">
    <source>
        <dbReference type="ARBA" id="ARBA00023010"/>
    </source>
</evidence>
<dbReference type="EnsemblMetazoa" id="SCAU007849-RA">
    <property type="protein sequence ID" value="SCAU007849-PA"/>
    <property type="gene ID" value="SCAU007849"/>
</dbReference>
<evidence type="ECO:0000256" key="2">
    <source>
        <dbReference type="ARBA" id="ARBA00010867"/>
    </source>
</evidence>
<dbReference type="GO" id="GO:0030150">
    <property type="term" value="P:protein import into mitochondrial matrix"/>
    <property type="evidence" value="ECO:0007669"/>
    <property type="project" value="UniProtKB-UniRule"/>
</dbReference>
<name>A0A1I8PGJ5_STOCA</name>
<dbReference type="Gene3D" id="3.10.450.320">
    <property type="entry name" value="Mitochondrial import inner membrane translocase subunit Tim21"/>
    <property type="match status" value="1"/>
</dbReference>
<dbReference type="OrthoDB" id="436405at2759"/>
<reference evidence="14" key="2">
    <citation type="submission" date="2020-05" db="UniProtKB">
        <authorList>
            <consortium name="EnsemblMetazoa"/>
        </authorList>
    </citation>
    <scope>IDENTIFICATION</scope>
    <source>
        <strain evidence="14">USDA</strain>
    </source>
</reference>
<evidence type="ECO:0000313" key="14">
    <source>
        <dbReference type="EnsemblMetazoa" id="SCAU007849-PB"/>
    </source>
</evidence>
<evidence type="ECO:0000256" key="11">
    <source>
        <dbReference type="ARBA" id="ARBA00023136"/>
    </source>
</evidence>
<accession>A0A1I8PGJ5</accession>
<evidence type="ECO:0000256" key="5">
    <source>
        <dbReference type="ARBA" id="ARBA00022692"/>
    </source>
</evidence>
<evidence type="ECO:0000256" key="4">
    <source>
        <dbReference type="ARBA" id="ARBA00022448"/>
    </source>
</evidence>
<dbReference type="GO" id="GO:0005744">
    <property type="term" value="C:TIM23 mitochondrial import inner membrane translocase complex"/>
    <property type="evidence" value="ECO:0007669"/>
    <property type="project" value="UniProtKB-UniRule"/>
</dbReference>
<comment type="similarity">
    <text evidence="2 12">Belongs to the TIM21 family.</text>
</comment>
<comment type="subcellular location">
    <subcellularLocation>
        <location evidence="12">Mitochondrion inner membrane</location>
        <topology evidence="12">Single-pass membrane protein</topology>
    </subcellularLocation>
    <subcellularLocation>
        <location evidence="1">Mitochondrion membrane</location>
        <topology evidence="1">Single-pass membrane protein</topology>
    </subcellularLocation>
</comment>
<comment type="function">
    <text evidence="12">Essential component of the TIM23 complex, a complex that mediates the translocation of transit peptide-containing proteins across the mitochondrial inner membrane.</text>
</comment>
<organism evidence="14 15">
    <name type="scientific">Stomoxys calcitrans</name>
    <name type="common">Stable fly</name>
    <name type="synonym">Conops calcitrans</name>
    <dbReference type="NCBI Taxonomy" id="35570"/>
    <lineage>
        <taxon>Eukaryota</taxon>
        <taxon>Metazoa</taxon>
        <taxon>Ecdysozoa</taxon>
        <taxon>Arthropoda</taxon>
        <taxon>Hexapoda</taxon>
        <taxon>Insecta</taxon>
        <taxon>Pterygota</taxon>
        <taxon>Neoptera</taxon>
        <taxon>Endopterygota</taxon>
        <taxon>Diptera</taxon>
        <taxon>Brachycera</taxon>
        <taxon>Muscomorpha</taxon>
        <taxon>Muscoidea</taxon>
        <taxon>Muscidae</taxon>
        <taxon>Stomoxys</taxon>
    </lineage>
</organism>
<keyword evidence="9 12" id="KW-0811">Translocation</keyword>
<evidence type="ECO:0000256" key="7">
    <source>
        <dbReference type="ARBA" id="ARBA00022946"/>
    </source>
</evidence>
<dbReference type="InterPro" id="IPR013261">
    <property type="entry name" value="Tim21"/>
</dbReference>
<dbReference type="KEGG" id="scac:106092519"/>
<gene>
    <name evidence="14" type="primary">106092519</name>
</gene>
<feature type="region of interest" description="Disordered" evidence="13">
    <location>
        <begin position="207"/>
        <end position="238"/>
    </location>
</feature>
<keyword evidence="11 12" id="KW-0472">Membrane</keyword>
<dbReference type="PANTHER" id="PTHR13032">
    <property type="entry name" value="MITOCHONDRIAL IMPORT INNER MEMBRANE TRANSLOCASE SUBUNIT TIM21"/>
    <property type="match status" value="1"/>
</dbReference>
<dbReference type="Pfam" id="PF08294">
    <property type="entry name" value="TIM21"/>
    <property type="match status" value="1"/>
</dbReference>
<keyword evidence="15" id="KW-1185">Reference proteome</keyword>
<reference evidence="15" key="1">
    <citation type="submission" date="2015-05" db="EMBL/GenBank/DDBJ databases">
        <authorList>
            <person name="Wilson R.K."/>
            <person name="Warren W.C."/>
            <person name="Olafson P."/>
        </authorList>
    </citation>
    <scope>NUCLEOTIDE SEQUENCE [LARGE SCALE GENOMIC DNA]</scope>
    <source>
        <strain evidence="15">USDA</strain>
    </source>
</reference>
<feature type="transmembrane region" description="Helical" evidence="12">
    <location>
        <begin position="69"/>
        <end position="89"/>
    </location>
</feature>